<reference evidence="12 13" key="1">
    <citation type="journal article" date="2018" name="Mol. Biol. Evol.">
        <title>Broad Genomic Sampling Reveals a Smut Pathogenic Ancestry of the Fungal Clade Ustilaginomycotina.</title>
        <authorList>
            <person name="Kijpornyongpan T."/>
            <person name="Mondo S.J."/>
            <person name="Barry K."/>
            <person name="Sandor L."/>
            <person name="Lee J."/>
            <person name="Lipzen A."/>
            <person name="Pangilinan J."/>
            <person name="LaButti K."/>
            <person name="Hainaut M."/>
            <person name="Henrissat B."/>
            <person name="Grigoriev I.V."/>
            <person name="Spatafora J.W."/>
            <person name="Aime M.C."/>
        </authorList>
    </citation>
    <scope>NUCLEOTIDE SEQUENCE [LARGE SCALE GENOMIC DNA]</scope>
    <source>
        <strain evidence="12 13">MCA 5214</strain>
    </source>
</reference>
<dbReference type="GO" id="GO:0030322">
    <property type="term" value="P:stabilization of membrane potential"/>
    <property type="evidence" value="ECO:0007669"/>
    <property type="project" value="TreeGrafter"/>
</dbReference>
<feature type="compositionally biased region" description="Low complexity" evidence="9">
    <location>
        <begin position="755"/>
        <end position="767"/>
    </location>
</feature>
<feature type="transmembrane region" description="Helical" evidence="10">
    <location>
        <begin position="362"/>
        <end position="385"/>
    </location>
</feature>
<dbReference type="GO" id="GO:0015271">
    <property type="term" value="F:outward rectifier potassium channel activity"/>
    <property type="evidence" value="ECO:0007669"/>
    <property type="project" value="TreeGrafter"/>
</dbReference>
<keyword evidence="7 8" id="KW-0407">Ion channel</keyword>
<dbReference type="Gene3D" id="1.10.287.70">
    <property type="match status" value="2"/>
</dbReference>
<dbReference type="PANTHER" id="PTHR11003">
    <property type="entry name" value="POTASSIUM CHANNEL, SUBFAMILY K"/>
    <property type="match status" value="1"/>
</dbReference>
<dbReference type="PRINTS" id="PR01333">
    <property type="entry name" value="2POREKCHANEL"/>
</dbReference>
<dbReference type="GO" id="GO:0022841">
    <property type="term" value="F:potassium ion leak channel activity"/>
    <property type="evidence" value="ECO:0007669"/>
    <property type="project" value="TreeGrafter"/>
</dbReference>
<feature type="region of interest" description="Disordered" evidence="9">
    <location>
        <begin position="722"/>
        <end position="787"/>
    </location>
</feature>
<dbReference type="SUPFAM" id="SSF81324">
    <property type="entry name" value="Voltage-gated potassium channels"/>
    <property type="match status" value="2"/>
</dbReference>
<evidence type="ECO:0000313" key="12">
    <source>
        <dbReference type="EMBL" id="PWN29297.1"/>
    </source>
</evidence>
<dbReference type="Proteomes" id="UP000245884">
    <property type="component" value="Unassembled WGS sequence"/>
</dbReference>
<feature type="compositionally biased region" description="Polar residues" evidence="9">
    <location>
        <begin position="735"/>
        <end position="746"/>
    </location>
</feature>
<dbReference type="RefSeq" id="XP_025363909.1">
    <property type="nucleotide sequence ID" value="XM_025507639.1"/>
</dbReference>
<dbReference type="InterPro" id="IPR013099">
    <property type="entry name" value="K_chnl_dom"/>
</dbReference>
<protein>
    <submittedName>
        <fullName evidence="12">Voltage-gated potassium channel</fullName>
    </submittedName>
</protein>
<dbReference type="GO" id="GO:0005886">
    <property type="term" value="C:plasma membrane"/>
    <property type="evidence" value="ECO:0007669"/>
    <property type="project" value="TreeGrafter"/>
</dbReference>
<feature type="compositionally biased region" description="Low complexity" evidence="9">
    <location>
        <begin position="880"/>
        <end position="894"/>
    </location>
</feature>
<feature type="compositionally biased region" description="Basic residues" evidence="9">
    <location>
        <begin position="844"/>
        <end position="853"/>
    </location>
</feature>
<evidence type="ECO:0000256" key="7">
    <source>
        <dbReference type="ARBA" id="ARBA00023303"/>
    </source>
</evidence>
<sequence length="975" mass="106753">MPSPLTLIGASRAAPIVARDFAESPTTPTPQADELDGGDHAEKPIRSAGGGVPLDRNRSISFHAPQPSWVGRRKIQRSRTMDSIDSTVSDSDSISTTSEDGRYRPKFTPGHLLSRLRRRQQEDGADLTAGVDSEAAILDSTPPPAVLHSYRRTPILSGCLAPFSIMLEVPGLTTKWYVRKGPFGEAIEYRRNPPILEAGLAISIISAVAANVCLILRFTSILRPRKGTALAIGGFVLHDAINIAALVAFGVIHAVDDGFSYSQAYWMTLASTAASLACTFTLLVDYAGTKDFKDAGSGLTQKQTQLVIVIMILLVYLSLGSLLYSLLLSIPFEAALYFTCTTTLAVGFGDIVPTTVAAKICLFFYAPLGITLFAVTIFIARGTILEEFENSYRRRREEFGRRLKERRRGLREIRRERRRAAKERIAANKAGTEKGGETGRDTPVRRGSILPWRRSTTPTPMATADEGYGLPRSASPMSAMESPTRLNHHRDTSDGKAIPTSPTDADVDAPATPTTPSPEDGEGDPVNVALAAHKHQLEAGWQQFRHDLATRERTEFWTKLAVAWFLFVAFWLIGTVVFHFTEGWTLFEAFYFCFVLFSTIGFGDFTPKSDGGRSFFIIWSLMGVGVLTVLISVFSDAWGSLVSENLGRARQRVREKGRRLREKVRGRRGRSRSGDRQEHMEGRMDGEAGNSTAMSDTDEGGDVSDIPATPIITASPLARTITPTSSVGAAPSSGGILQSPSKSLPQNLPDIIEGAPLQSSPAPASASGLEATPEEPAHTEDEAASARRLAETALRLHSAAVDHVQAHRDETLGALRTVPGFREALPRHLFADAHHDEKGEKVFPRRRHRHRHALGLSRGRESDDDDDDEEEERTPHDDTSASSSALDLAPLRSLVSSLDPAARQSEPDRHRNRDPHEDTEAAFKHTSRLLIFLELEQATRDVLRDVHGLAGRIRELRGENERLKRAQIGDGDGDK</sequence>
<evidence type="ECO:0000259" key="11">
    <source>
        <dbReference type="Pfam" id="PF07885"/>
    </source>
</evidence>
<keyword evidence="4 10" id="KW-1133">Transmembrane helix</keyword>
<comment type="subcellular location">
    <subcellularLocation>
        <location evidence="1">Membrane</location>
        <topology evidence="1">Multi-pass membrane protein</topology>
    </subcellularLocation>
</comment>
<feature type="transmembrane region" description="Helical" evidence="10">
    <location>
        <begin position="198"/>
        <end position="218"/>
    </location>
</feature>
<dbReference type="Pfam" id="PF07885">
    <property type="entry name" value="Ion_trans_2"/>
    <property type="match status" value="2"/>
</dbReference>
<evidence type="ECO:0000313" key="13">
    <source>
        <dbReference type="Proteomes" id="UP000245884"/>
    </source>
</evidence>
<evidence type="ECO:0000256" key="5">
    <source>
        <dbReference type="ARBA" id="ARBA00023065"/>
    </source>
</evidence>
<feature type="region of interest" description="Disordered" evidence="9">
    <location>
        <begin position="657"/>
        <end position="708"/>
    </location>
</feature>
<keyword evidence="13" id="KW-1185">Reference proteome</keyword>
<feature type="compositionally biased region" description="Basic and acidic residues" evidence="9">
    <location>
        <begin position="422"/>
        <end position="444"/>
    </location>
</feature>
<dbReference type="InterPro" id="IPR003280">
    <property type="entry name" value="2pore_dom_K_chnl"/>
</dbReference>
<feature type="domain" description="Potassium channel" evidence="11">
    <location>
        <begin position="567"/>
        <end position="636"/>
    </location>
</feature>
<feature type="transmembrane region" description="Helical" evidence="10">
    <location>
        <begin position="264"/>
        <end position="286"/>
    </location>
</feature>
<dbReference type="PANTHER" id="PTHR11003:SF291">
    <property type="entry name" value="IP11374P"/>
    <property type="match status" value="1"/>
</dbReference>
<feature type="region of interest" description="Disordered" evidence="9">
    <location>
        <begin position="18"/>
        <end position="111"/>
    </location>
</feature>
<dbReference type="AlphaFoldDB" id="A0A316UVG4"/>
<keyword evidence="6 10" id="KW-0472">Membrane</keyword>
<feature type="transmembrane region" description="Helical" evidence="10">
    <location>
        <begin position="586"/>
        <end position="603"/>
    </location>
</feature>
<feature type="compositionally biased region" description="Basic and acidic residues" evidence="9">
    <location>
        <begin position="775"/>
        <end position="787"/>
    </location>
</feature>
<keyword evidence="5 8" id="KW-0406">Ion transport</keyword>
<organism evidence="12 13">
    <name type="scientific">Jaminaea rosea</name>
    <dbReference type="NCBI Taxonomy" id="1569628"/>
    <lineage>
        <taxon>Eukaryota</taxon>
        <taxon>Fungi</taxon>
        <taxon>Dikarya</taxon>
        <taxon>Basidiomycota</taxon>
        <taxon>Ustilaginomycotina</taxon>
        <taxon>Exobasidiomycetes</taxon>
        <taxon>Microstromatales</taxon>
        <taxon>Microstromatales incertae sedis</taxon>
        <taxon>Jaminaea</taxon>
    </lineage>
</organism>
<dbReference type="OrthoDB" id="297496at2759"/>
<feature type="transmembrane region" description="Helical" evidence="10">
    <location>
        <begin position="230"/>
        <end position="252"/>
    </location>
</feature>
<feature type="transmembrane region" description="Helical" evidence="10">
    <location>
        <begin position="306"/>
        <end position="327"/>
    </location>
</feature>
<feature type="compositionally biased region" description="Basic and acidic residues" evidence="9">
    <location>
        <begin position="905"/>
        <end position="922"/>
    </location>
</feature>
<name>A0A316UVG4_9BASI</name>
<evidence type="ECO:0000256" key="3">
    <source>
        <dbReference type="ARBA" id="ARBA00022692"/>
    </source>
</evidence>
<feature type="transmembrane region" description="Helical" evidence="10">
    <location>
        <begin position="560"/>
        <end position="580"/>
    </location>
</feature>
<dbReference type="EMBL" id="KZ819663">
    <property type="protein sequence ID" value="PWN29297.1"/>
    <property type="molecule type" value="Genomic_DNA"/>
</dbReference>
<evidence type="ECO:0000256" key="9">
    <source>
        <dbReference type="SAM" id="MobiDB-lite"/>
    </source>
</evidence>
<feature type="transmembrane region" description="Helical" evidence="10">
    <location>
        <begin position="615"/>
        <end position="634"/>
    </location>
</feature>
<evidence type="ECO:0000256" key="4">
    <source>
        <dbReference type="ARBA" id="ARBA00022989"/>
    </source>
</evidence>
<keyword evidence="2 8" id="KW-0813">Transport</keyword>
<comment type="similarity">
    <text evidence="8">Belongs to the two pore domain potassium channel (TC 1.A.1.8) family.</text>
</comment>
<feature type="region of interest" description="Disordered" evidence="9">
    <location>
        <begin position="418"/>
        <end position="525"/>
    </location>
</feature>
<proteinExistence type="inferred from homology"/>
<keyword evidence="3 8" id="KW-0812">Transmembrane</keyword>
<feature type="domain" description="Potassium channel" evidence="11">
    <location>
        <begin position="312"/>
        <end position="379"/>
    </location>
</feature>
<feature type="compositionally biased region" description="Basic residues" evidence="9">
    <location>
        <begin position="657"/>
        <end position="671"/>
    </location>
</feature>
<evidence type="ECO:0000256" key="2">
    <source>
        <dbReference type="ARBA" id="ARBA00022448"/>
    </source>
</evidence>
<gene>
    <name evidence="12" type="ORF">BDZ90DRAFT_248897</name>
</gene>
<feature type="compositionally biased region" description="Acidic residues" evidence="9">
    <location>
        <begin position="862"/>
        <end position="872"/>
    </location>
</feature>
<dbReference type="STRING" id="1569628.A0A316UVG4"/>
<evidence type="ECO:0000256" key="6">
    <source>
        <dbReference type="ARBA" id="ARBA00023136"/>
    </source>
</evidence>
<feature type="compositionally biased region" description="Low complexity" evidence="9">
    <location>
        <begin position="81"/>
        <end position="98"/>
    </location>
</feature>
<feature type="compositionally biased region" description="Basic and acidic residues" evidence="9">
    <location>
        <begin position="672"/>
        <end position="686"/>
    </location>
</feature>
<evidence type="ECO:0000256" key="1">
    <source>
        <dbReference type="ARBA" id="ARBA00004141"/>
    </source>
</evidence>
<evidence type="ECO:0000256" key="10">
    <source>
        <dbReference type="SAM" id="Phobius"/>
    </source>
</evidence>
<dbReference type="GeneID" id="37029462"/>
<feature type="region of interest" description="Disordered" evidence="9">
    <location>
        <begin position="839"/>
        <end position="922"/>
    </location>
</feature>
<evidence type="ECO:0000256" key="8">
    <source>
        <dbReference type="RuleBase" id="RU003857"/>
    </source>
</evidence>
<accession>A0A316UVG4</accession>